<comment type="caution">
    <text evidence="1">The sequence shown here is derived from an EMBL/GenBank/DDBJ whole genome shotgun (WGS) entry which is preliminary data.</text>
</comment>
<organism evidence="1 2">
    <name type="scientific">Lolliginicoccus lacisalsi</name>
    <dbReference type="NCBI Taxonomy" id="2742202"/>
    <lineage>
        <taxon>Bacteria</taxon>
        <taxon>Bacillati</taxon>
        <taxon>Actinomycetota</taxon>
        <taxon>Actinomycetes</taxon>
        <taxon>Mycobacteriales</taxon>
        <taxon>Hoyosellaceae</taxon>
        <taxon>Lolliginicoccus</taxon>
    </lineage>
</organism>
<dbReference type="AlphaFoldDB" id="A0A927JB26"/>
<dbReference type="Gene3D" id="3.40.50.2000">
    <property type="entry name" value="Glycogen Phosphorylase B"/>
    <property type="match status" value="1"/>
</dbReference>
<dbReference type="Proteomes" id="UP000642993">
    <property type="component" value="Unassembled WGS sequence"/>
</dbReference>
<protein>
    <recommendedName>
        <fullName evidence="3">Glycosyltransferase</fullName>
    </recommendedName>
</protein>
<dbReference type="EMBL" id="JACYWE010000003">
    <property type="protein sequence ID" value="MBD8506004.1"/>
    <property type="molecule type" value="Genomic_DNA"/>
</dbReference>
<reference evidence="1" key="1">
    <citation type="submission" date="2020-09" db="EMBL/GenBank/DDBJ databases">
        <title>Hoyosella lacisalsi sp. nov., a halotolerant actinobacterium isolated from soil of Lake Gudzhirganskoe.</title>
        <authorList>
            <person name="Yang Q."/>
            <person name="Guo P.Y."/>
            <person name="Liu S.W."/>
            <person name="Li F.N."/>
            <person name="Sun C.H."/>
        </authorList>
    </citation>
    <scope>NUCLEOTIDE SEQUENCE</scope>
    <source>
        <strain evidence="1">G463</strain>
    </source>
</reference>
<sequence length="352" mass="37347">MAPRPRPLLVERTHHGHRLMYIALLATAAHERGGRATVLLHPEAPNSTEYRIHLAPIEDRIDVRTAPAITVAGILDAAREHHCDRIVVPDADTLLPGFLRHGWRPLPVPAALLVMRPESQGGARSAVASAVKRTIMAVLRKRPSTTIYTLASALRPAGPNEVSDPAIIDASDTSIADLRALAGLDNDRFWFAVIGAITGRKNVDLVLDALAHLDHHHTGLLIAGRISSDIADSLARAITTARGSGARIAVVDDFLENEQVDAAVAAVDCVVLAHSNEGSSGILSKATRAGTRVLGAGARSLRQDVAIIGTGARWCPLDVDSLRATMAAMLEEPAPTVLASDGARDFLDKLLG</sequence>
<evidence type="ECO:0000313" key="1">
    <source>
        <dbReference type="EMBL" id="MBD8506004.1"/>
    </source>
</evidence>
<dbReference type="RefSeq" id="WP_192038491.1">
    <property type="nucleotide sequence ID" value="NZ_JACYWE010000003.1"/>
</dbReference>
<gene>
    <name evidence="1" type="ORF">HT102_05845</name>
</gene>
<evidence type="ECO:0000313" key="2">
    <source>
        <dbReference type="Proteomes" id="UP000642993"/>
    </source>
</evidence>
<evidence type="ECO:0008006" key="3">
    <source>
        <dbReference type="Google" id="ProtNLM"/>
    </source>
</evidence>
<dbReference type="SUPFAM" id="SSF53756">
    <property type="entry name" value="UDP-Glycosyltransferase/glycogen phosphorylase"/>
    <property type="match status" value="1"/>
</dbReference>
<accession>A0A927JB26</accession>
<keyword evidence="2" id="KW-1185">Reference proteome</keyword>
<proteinExistence type="predicted"/>
<name>A0A927JB26_9ACTN</name>